<evidence type="ECO:0000313" key="2">
    <source>
        <dbReference type="EMBL" id="BBG26985.1"/>
    </source>
</evidence>
<dbReference type="Proteomes" id="UP000325030">
    <property type="component" value="Chromosome"/>
</dbReference>
<dbReference type="AlphaFoldDB" id="A0A510DW85"/>
<evidence type="ECO:0000313" key="4">
    <source>
        <dbReference type="Proteomes" id="UP000325030"/>
    </source>
</evidence>
<accession>A0A510DW85</accession>
<dbReference type="RefSeq" id="WP_149528541.1">
    <property type="nucleotide sequence ID" value="NZ_AP018929.1"/>
</dbReference>
<accession>A0A510E3B0</accession>
<dbReference type="OrthoDB" id="43304at2157"/>
<reference evidence="1 3" key="2">
    <citation type="journal article" date="2020" name="Int. J. Syst. Evol. Microbiol.">
        <title>Sulfuracidifex tepidarius gen. nov., sp. nov. and transfer of Sulfolobus metallicus Huber and Stetter 1992 to the genus Sulfuracidifex as Sulfuracidifex metallicus comb. nov.</title>
        <authorList>
            <person name="Itoh T."/>
            <person name="Miura T."/>
            <person name="Sakai H.D."/>
            <person name="Kato S."/>
            <person name="Ohkuma M."/>
            <person name="Takashina T."/>
        </authorList>
    </citation>
    <scope>NUCLEOTIDE SEQUENCE [LARGE SCALE GENOMIC DNA]</scope>
    <source>
        <strain evidence="1 3">IC-006</strain>
        <strain evidence="2">IC-007</strain>
    </source>
</reference>
<dbReference type="STRING" id="1294262.GCA_001316085_00508"/>
<organism evidence="1 3">
    <name type="scientific">Sulfuracidifex tepidarius</name>
    <dbReference type="NCBI Taxonomy" id="1294262"/>
    <lineage>
        <taxon>Archaea</taxon>
        <taxon>Thermoproteota</taxon>
        <taxon>Thermoprotei</taxon>
        <taxon>Sulfolobales</taxon>
        <taxon>Sulfolobaceae</taxon>
        <taxon>Sulfuracidifex</taxon>
    </lineage>
</organism>
<gene>
    <name evidence="1" type="ORF">IC006_1535</name>
    <name evidence="2" type="ORF">IC007_1512</name>
</gene>
<proteinExistence type="predicted"/>
<sequence length="115" mass="12618">MSEDKEEKKVDVKSLVNVIPPASALKGNTKQGPKEKRVKIRKRADVGKGTILLSTKLANELSIKGELEISVKGRREKFKAVVQDGIVDYEIWASSPDMIELGLVDNSTVTVRAAQ</sequence>
<evidence type="ECO:0000313" key="1">
    <source>
        <dbReference type="EMBL" id="BBG24228.1"/>
    </source>
</evidence>
<evidence type="ECO:0000313" key="3">
    <source>
        <dbReference type="Proteomes" id="UP000322983"/>
    </source>
</evidence>
<dbReference type="KEGG" id="step:IC006_1535"/>
<dbReference type="GeneID" id="41717851"/>
<dbReference type="EMBL" id="AP018930">
    <property type="protein sequence ID" value="BBG26985.1"/>
    <property type="molecule type" value="Genomic_DNA"/>
</dbReference>
<protein>
    <submittedName>
        <fullName evidence="1">Uncharacterized protein</fullName>
    </submittedName>
</protein>
<dbReference type="EMBL" id="AP018929">
    <property type="protein sequence ID" value="BBG24228.1"/>
    <property type="molecule type" value="Genomic_DNA"/>
</dbReference>
<dbReference type="Proteomes" id="UP000322983">
    <property type="component" value="Chromosome"/>
</dbReference>
<keyword evidence="3" id="KW-1185">Reference proteome</keyword>
<name>A0A510DW85_9CREN</name>
<reference evidence="4" key="1">
    <citation type="submission" date="2018-09" db="EMBL/GenBank/DDBJ databases">
        <title>Complete Genome Sequencing of Sulfolobus sp. JCM 16834.</title>
        <authorList>
            <person name="Kato S."/>
            <person name="Itoh T."/>
            <person name="Ohkuma M."/>
        </authorList>
    </citation>
    <scope>NUCLEOTIDE SEQUENCE [LARGE SCALE GENOMIC DNA]</scope>
    <source>
        <strain evidence="4">IC-007</strain>
    </source>
</reference>